<dbReference type="Proteomes" id="UP000319732">
    <property type="component" value="Unassembled WGS sequence"/>
</dbReference>
<accession>A0A545SXK8</accession>
<dbReference type="RefSeq" id="WP_142929336.1">
    <property type="nucleotide sequence ID" value="NZ_ML660105.1"/>
</dbReference>
<dbReference type="InterPro" id="IPR012662">
    <property type="entry name" value="CHP02449"/>
</dbReference>
<dbReference type="AlphaFoldDB" id="A0A545SXK8"/>
<organism evidence="1 2">
    <name type="scientific">Exilibacterium tricleocarpae</name>
    <dbReference type="NCBI Taxonomy" id="2591008"/>
    <lineage>
        <taxon>Bacteria</taxon>
        <taxon>Pseudomonadati</taxon>
        <taxon>Pseudomonadota</taxon>
        <taxon>Gammaproteobacteria</taxon>
        <taxon>Cellvibrionales</taxon>
        <taxon>Cellvibrionaceae</taxon>
        <taxon>Exilibacterium</taxon>
    </lineage>
</organism>
<evidence type="ECO:0000313" key="1">
    <source>
        <dbReference type="EMBL" id="TQV69697.1"/>
    </source>
</evidence>
<proteinExistence type="predicted"/>
<dbReference type="OrthoDB" id="6120894at2"/>
<evidence type="ECO:0000313" key="2">
    <source>
        <dbReference type="Proteomes" id="UP000319732"/>
    </source>
</evidence>
<dbReference type="EMBL" id="VHSG01000027">
    <property type="protein sequence ID" value="TQV69697.1"/>
    <property type="molecule type" value="Genomic_DNA"/>
</dbReference>
<reference evidence="1 2" key="1">
    <citation type="submission" date="2019-06" db="EMBL/GenBank/DDBJ databases">
        <title>Whole genome sequence for Cellvibrionaceae sp. R142.</title>
        <authorList>
            <person name="Wang G."/>
        </authorList>
    </citation>
    <scope>NUCLEOTIDE SEQUENCE [LARGE SCALE GENOMIC DNA]</scope>
    <source>
        <strain evidence="1 2">R142</strain>
    </source>
</reference>
<name>A0A545SXK8_9GAMM</name>
<comment type="caution">
    <text evidence="1">The sequence shown here is derived from an EMBL/GenBank/DDBJ whole genome shotgun (WGS) entry which is preliminary data.</text>
</comment>
<keyword evidence="2" id="KW-1185">Reference proteome</keyword>
<sequence length="75" mass="8886">MTDHAFGSLDLQQSLETKLDKLVVLCEHLLQENQSLKTRESDWLRERTRLMEKNELARTRVEAMITRLKSLEEET</sequence>
<gene>
    <name evidence="1" type="ORF">FKG94_23180</name>
</gene>
<protein>
    <submittedName>
        <fullName evidence="1">TIGR02449 family protein</fullName>
    </submittedName>
</protein>
<dbReference type="NCBIfam" id="TIGR02449">
    <property type="entry name" value="TIGR02449 family protein"/>
    <property type="match status" value="1"/>
</dbReference>